<evidence type="ECO:0000313" key="2">
    <source>
        <dbReference type="Proteomes" id="UP000192721"/>
    </source>
</evidence>
<reference evidence="1 2" key="1">
    <citation type="submission" date="2017-02" db="EMBL/GenBank/DDBJ databases">
        <title>Chromobacterium haemolyticum H5244.</title>
        <authorList>
            <person name="Gulvik C.A."/>
        </authorList>
    </citation>
    <scope>NUCLEOTIDE SEQUENCE [LARGE SCALE GENOMIC DNA]</scope>
    <source>
        <strain evidence="1 2">H5244</strain>
    </source>
</reference>
<sequence length="73" mass="8013">MSTWKYADLQAVEAAIASGELEIYRDGAKVTYRSVAELERAREVIRNHLRASGQLAAEPAALPSVTYAAFSRD</sequence>
<organism evidence="1 2">
    <name type="scientific">Chromobacterium haemolyticum</name>
    <dbReference type="NCBI Taxonomy" id="394935"/>
    <lineage>
        <taxon>Bacteria</taxon>
        <taxon>Pseudomonadati</taxon>
        <taxon>Pseudomonadota</taxon>
        <taxon>Betaproteobacteria</taxon>
        <taxon>Neisseriales</taxon>
        <taxon>Chromobacteriaceae</taxon>
        <taxon>Chromobacterium</taxon>
    </lineage>
</organism>
<accession>A0A1W0CCZ8</accession>
<protein>
    <submittedName>
        <fullName evidence="1">Uncharacterized protein</fullName>
    </submittedName>
</protein>
<gene>
    <name evidence="1" type="ORF">B0T45_21525</name>
</gene>
<proteinExistence type="predicted"/>
<name>A0A1W0CCZ8_9NEIS</name>
<dbReference type="RefSeq" id="WP_081556905.1">
    <property type="nucleotide sequence ID" value="NZ_JAODZN010000003.1"/>
</dbReference>
<dbReference type="EMBL" id="MUKV01000045">
    <property type="protein sequence ID" value="OQS32585.1"/>
    <property type="molecule type" value="Genomic_DNA"/>
</dbReference>
<dbReference type="Proteomes" id="UP000192721">
    <property type="component" value="Unassembled WGS sequence"/>
</dbReference>
<evidence type="ECO:0000313" key="1">
    <source>
        <dbReference type="EMBL" id="OQS32585.1"/>
    </source>
</evidence>
<comment type="caution">
    <text evidence="1">The sequence shown here is derived from an EMBL/GenBank/DDBJ whole genome shotgun (WGS) entry which is preliminary data.</text>
</comment>
<dbReference type="AlphaFoldDB" id="A0A1W0CCZ8"/>
<dbReference type="NCBIfam" id="NF047331">
    <property type="entry name" value="phage_HTJ"/>
    <property type="match status" value="1"/>
</dbReference>